<evidence type="ECO:0000313" key="6">
    <source>
        <dbReference type="EMBL" id="PVH97255.1"/>
    </source>
</evidence>
<dbReference type="Pfam" id="PF01565">
    <property type="entry name" value="FAD_binding_4"/>
    <property type="match status" value="1"/>
</dbReference>
<reference evidence="6 7" key="1">
    <citation type="journal article" date="2018" name="Sci. Rep.">
        <title>Comparative genomics provides insights into the lifestyle and reveals functional heterogeneity of dark septate endophytic fungi.</title>
        <authorList>
            <person name="Knapp D.G."/>
            <person name="Nemeth J.B."/>
            <person name="Barry K."/>
            <person name="Hainaut M."/>
            <person name="Henrissat B."/>
            <person name="Johnson J."/>
            <person name="Kuo A."/>
            <person name="Lim J.H.P."/>
            <person name="Lipzen A."/>
            <person name="Nolan M."/>
            <person name="Ohm R.A."/>
            <person name="Tamas L."/>
            <person name="Grigoriev I.V."/>
            <person name="Spatafora J.W."/>
            <person name="Nagy L.G."/>
            <person name="Kovacs G.M."/>
        </authorList>
    </citation>
    <scope>NUCLEOTIDE SEQUENCE [LARGE SCALE GENOMIC DNA]</scope>
    <source>
        <strain evidence="6 7">DSE2036</strain>
    </source>
</reference>
<evidence type="ECO:0000256" key="2">
    <source>
        <dbReference type="ARBA" id="ARBA00022630"/>
    </source>
</evidence>
<name>A0A2V1DH29_9PLEO</name>
<dbReference type="Gene3D" id="3.30.43.10">
    <property type="entry name" value="Uridine Diphospho-n-acetylenolpyruvylglucosamine Reductase, domain 2"/>
    <property type="match status" value="1"/>
</dbReference>
<sequence length="479" mass="52755">MSSSKINELFDHKGLQKKVLRPDDAEYKARQESFWSLYSKVEPACIVCPTSASEVSTILKTLIDAGQQFAVRSGGHTQWTGANNIQGGVTIDLQHLNSVKFDKDTNTVDIGPGARWKEVYAELETHGRVVAGGRNGKVGVGGLLLGGGMSFFTGSRGLACEDVLSYEVVLADGRTVTADANNNYQDLYLALKGGSGNFGIVTNFKMQTFVREKIWGGLRILSKDNTDAALQALENFVPRASVDVDSNLLLFIAYMPEQKDVVVIEALVQVGAEENASTYDQLLAIPSVMDMCKMTTVKELVSQYDPVPSGYYNCYYTLSLKNDIRIFRKAAQLHEQLVEDLKVIVPEGNFLTECLFQPLPMKIGRRSAERGGNIMGVSEQPEDGVLWVAIAIVEKPEQEKLAYPKLQAWGEAVREYASSIDNGLLPWVYMNYADKSQQPLASYGEENVKKLKDVAARYDPGEVFQKLCPGGFKVSDVNL</sequence>
<dbReference type="InterPro" id="IPR016166">
    <property type="entry name" value="FAD-bd_PCMH"/>
</dbReference>
<dbReference type="Pfam" id="PF08031">
    <property type="entry name" value="BBE"/>
    <property type="match status" value="1"/>
</dbReference>
<dbReference type="PANTHER" id="PTHR42973:SF53">
    <property type="entry name" value="FAD-BINDING PCMH-TYPE DOMAIN-CONTAINING PROTEIN-RELATED"/>
    <property type="match status" value="1"/>
</dbReference>
<proteinExistence type="inferred from homology"/>
<dbReference type="SUPFAM" id="SSF56176">
    <property type="entry name" value="FAD-binding/transporter-associated domain-like"/>
    <property type="match status" value="1"/>
</dbReference>
<dbReference type="GO" id="GO:0016491">
    <property type="term" value="F:oxidoreductase activity"/>
    <property type="evidence" value="ECO:0007669"/>
    <property type="project" value="UniProtKB-KW"/>
</dbReference>
<evidence type="ECO:0000259" key="5">
    <source>
        <dbReference type="PROSITE" id="PS51387"/>
    </source>
</evidence>
<organism evidence="6 7">
    <name type="scientific">Periconia macrospinosa</name>
    <dbReference type="NCBI Taxonomy" id="97972"/>
    <lineage>
        <taxon>Eukaryota</taxon>
        <taxon>Fungi</taxon>
        <taxon>Dikarya</taxon>
        <taxon>Ascomycota</taxon>
        <taxon>Pezizomycotina</taxon>
        <taxon>Dothideomycetes</taxon>
        <taxon>Pleosporomycetidae</taxon>
        <taxon>Pleosporales</taxon>
        <taxon>Massarineae</taxon>
        <taxon>Periconiaceae</taxon>
        <taxon>Periconia</taxon>
    </lineage>
</organism>
<dbReference type="STRING" id="97972.A0A2V1DH29"/>
<evidence type="ECO:0000313" key="7">
    <source>
        <dbReference type="Proteomes" id="UP000244855"/>
    </source>
</evidence>
<keyword evidence="7" id="KW-1185">Reference proteome</keyword>
<dbReference type="GO" id="GO:0071949">
    <property type="term" value="F:FAD binding"/>
    <property type="evidence" value="ECO:0007669"/>
    <property type="project" value="InterPro"/>
</dbReference>
<dbReference type="Gene3D" id="3.40.462.20">
    <property type="match status" value="1"/>
</dbReference>
<evidence type="ECO:0000256" key="1">
    <source>
        <dbReference type="ARBA" id="ARBA00005466"/>
    </source>
</evidence>
<dbReference type="Gene3D" id="3.30.465.10">
    <property type="match status" value="1"/>
</dbReference>
<dbReference type="InterPro" id="IPR016169">
    <property type="entry name" value="FAD-bd_PCMH_sub2"/>
</dbReference>
<dbReference type="Proteomes" id="UP000244855">
    <property type="component" value="Unassembled WGS sequence"/>
</dbReference>
<dbReference type="InterPro" id="IPR036318">
    <property type="entry name" value="FAD-bd_PCMH-like_sf"/>
</dbReference>
<dbReference type="InterPro" id="IPR012951">
    <property type="entry name" value="BBE"/>
</dbReference>
<protein>
    <submittedName>
        <fullName evidence="6">FAD-binding domain-containing protein</fullName>
    </submittedName>
</protein>
<accession>A0A2V1DH29</accession>
<evidence type="ECO:0000256" key="3">
    <source>
        <dbReference type="ARBA" id="ARBA00022827"/>
    </source>
</evidence>
<dbReference type="OrthoDB" id="2151789at2759"/>
<dbReference type="InterPro" id="IPR016167">
    <property type="entry name" value="FAD-bd_PCMH_sub1"/>
</dbReference>
<dbReference type="PANTHER" id="PTHR42973">
    <property type="entry name" value="BINDING OXIDOREDUCTASE, PUTATIVE (AFU_ORTHOLOGUE AFUA_1G17690)-RELATED"/>
    <property type="match status" value="1"/>
</dbReference>
<evidence type="ECO:0000256" key="4">
    <source>
        <dbReference type="ARBA" id="ARBA00023002"/>
    </source>
</evidence>
<keyword evidence="3" id="KW-0274">FAD</keyword>
<dbReference type="InterPro" id="IPR006094">
    <property type="entry name" value="Oxid_FAD_bind_N"/>
</dbReference>
<dbReference type="PROSITE" id="PS51387">
    <property type="entry name" value="FAD_PCMH"/>
    <property type="match status" value="1"/>
</dbReference>
<keyword evidence="2" id="KW-0285">Flavoprotein</keyword>
<dbReference type="EMBL" id="KZ805441">
    <property type="protein sequence ID" value="PVH97255.1"/>
    <property type="molecule type" value="Genomic_DNA"/>
</dbReference>
<feature type="domain" description="FAD-binding PCMH-type" evidence="5">
    <location>
        <begin position="39"/>
        <end position="211"/>
    </location>
</feature>
<keyword evidence="4" id="KW-0560">Oxidoreductase</keyword>
<comment type="similarity">
    <text evidence="1">Belongs to the oxygen-dependent FAD-linked oxidoreductase family.</text>
</comment>
<dbReference type="InterPro" id="IPR050416">
    <property type="entry name" value="FAD-linked_Oxidoreductase"/>
</dbReference>
<gene>
    <name evidence="6" type="ORF">DM02DRAFT_644312</name>
</gene>
<dbReference type="AlphaFoldDB" id="A0A2V1DH29"/>